<comment type="caution">
    <text evidence="1">The sequence shown here is derived from an EMBL/GenBank/DDBJ whole genome shotgun (WGS) entry which is preliminary data.</text>
</comment>
<dbReference type="AlphaFoldDB" id="A0A427YX47"/>
<sequence length="111" mass="12723">MSEITKQSGEVVASHGGKHEDWAGVDTACKDAAYLQLFDLWKTMPDTAFVGVNGRVEKVKEHGVSRVFQSFEKWTSVYEHAHHDKDKLGREKHWEGTRRYEYVALVETKTV</sequence>
<name>A0A427YX47_9TREE</name>
<dbReference type="OrthoDB" id="2578522at2759"/>
<reference evidence="1 2" key="1">
    <citation type="submission" date="2018-11" db="EMBL/GenBank/DDBJ databases">
        <title>Genome sequence of Saitozyma podzolica DSM 27192.</title>
        <authorList>
            <person name="Aliyu H."/>
            <person name="Gorte O."/>
            <person name="Ochsenreither K."/>
        </authorList>
    </citation>
    <scope>NUCLEOTIDE SEQUENCE [LARGE SCALE GENOMIC DNA]</scope>
    <source>
        <strain evidence="1 2">DSM 27192</strain>
    </source>
</reference>
<protein>
    <submittedName>
        <fullName evidence="1">Uncharacterized protein</fullName>
    </submittedName>
</protein>
<evidence type="ECO:0000313" key="2">
    <source>
        <dbReference type="Proteomes" id="UP000279259"/>
    </source>
</evidence>
<dbReference type="EMBL" id="RSCD01000001">
    <property type="protein sequence ID" value="RSH95657.1"/>
    <property type="molecule type" value="Genomic_DNA"/>
</dbReference>
<keyword evidence="2" id="KW-1185">Reference proteome</keyword>
<gene>
    <name evidence="1" type="ORF">EHS25_000749</name>
</gene>
<accession>A0A427YX47</accession>
<proteinExistence type="predicted"/>
<organism evidence="1 2">
    <name type="scientific">Saitozyma podzolica</name>
    <dbReference type="NCBI Taxonomy" id="1890683"/>
    <lineage>
        <taxon>Eukaryota</taxon>
        <taxon>Fungi</taxon>
        <taxon>Dikarya</taxon>
        <taxon>Basidiomycota</taxon>
        <taxon>Agaricomycotina</taxon>
        <taxon>Tremellomycetes</taxon>
        <taxon>Tremellales</taxon>
        <taxon>Trimorphomycetaceae</taxon>
        <taxon>Saitozyma</taxon>
    </lineage>
</organism>
<evidence type="ECO:0000313" key="1">
    <source>
        <dbReference type="EMBL" id="RSH95657.1"/>
    </source>
</evidence>
<dbReference type="Proteomes" id="UP000279259">
    <property type="component" value="Unassembled WGS sequence"/>
</dbReference>